<proteinExistence type="predicted"/>
<name>X1BFX6_9ZZZZ</name>
<organism evidence="1">
    <name type="scientific">marine sediment metagenome</name>
    <dbReference type="NCBI Taxonomy" id="412755"/>
    <lineage>
        <taxon>unclassified sequences</taxon>
        <taxon>metagenomes</taxon>
        <taxon>ecological metagenomes</taxon>
    </lineage>
</organism>
<accession>X1BFX6</accession>
<dbReference type="AlphaFoldDB" id="X1BFX6"/>
<comment type="caution">
    <text evidence="1">The sequence shown here is derived from an EMBL/GenBank/DDBJ whole genome shotgun (WGS) entry which is preliminary data.</text>
</comment>
<dbReference type="EMBL" id="BART01017868">
    <property type="protein sequence ID" value="GAG82983.1"/>
    <property type="molecule type" value="Genomic_DNA"/>
</dbReference>
<sequence length="121" mass="13146">MENRGEKNLFEVICDFGLLLKSADDSPKSFLFPKPVEHKSGAPFLSPAAEGLIFPMSRENGKLFGELSKVFNKSIELAGLEKMVVATEIGDGALFDLSFVPVAFDNAEVGMGTSFLFPILE</sequence>
<reference evidence="1" key="1">
    <citation type="journal article" date="2014" name="Front. Microbiol.">
        <title>High frequency of phylogenetically diverse reductive dehalogenase-homologous genes in deep subseafloor sedimentary metagenomes.</title>
        <authorList>
            <person name="Kawai M."/>
            <person name="Futagami T."/>
            <person name="Toyoda A."/>
            <person name="Takaki Y."/>
            <person name="Nishi S."/>
            <person name="Hori S."/>
            <person name="Arai W."/>
            <person name="Tsubouchi T."/>
            <person name="Morono Y."/>
            <person name="Uchiyama I."/>
            <person name="Ito T."/>
            <person name="Fujiyama A."/>
            <person name="Inagaki F."/>
            <person name="Takami H."/>
        </authorList>
    </citation>
    <scope>NUCLEOTIDE SEQUENCE</scope>
    <source>
        <strain evidence="1">Expedition CK06-06</strain>
    </source>
</reference>
<gene>
    <name evidence="1" type="ORF">S01H4_33865</name>
</gene>
<protein>
    <submittedName>
        <fullName evidence="1">Uncharacterized protein</fullName>
    </submittedName>
</protein>
<evidence type="ECO:0000313" key="1">
    <source>
        <dbReference type="EMBL" id="GAG82983.1"/>
    </source>
</evidence>